<name>A0ABQ6JSH1_9MICO</name>
<proteinExistence type="predicted"/>
<dbReference type="InterPro" id="IPR036188">
    <property type="entry name" value="FAD/NAD-bd_sf"/>
</dbReference>
<evidence type="ECO:0000313" key="1">
    <source>
        <dbReference type="EMBL" id="GMA90348.1"/>
    </source>
</evidence>
<reference evidence="2" key="1">
    <citation type="journal article" date="2019" name="Int. J. Syst. Evol. Microbiol.">
        <title>The Global Catalogue of Microorganisms (GCM) 10K type strain sequencing project: providing services to taxonomists for standard genome sequencing and annotation.</title>
        <authorList>
            <consortium name="The Broad Institute Genomics Platform"/>
            <consortium name="The Broad Institute Genome Sequencing Center for Infectious Disease"/>
            <person name="Wu L."/>
            <person name="Ma J."/>
        </authorList>
    </citation>
    <scope>NUCLEOTIDE SEQUENCE [LARGE SCALE GENOMIC DNA]</scope>
    <source>
        <strain evidence="2">NBRC 108755</strain>
    </source>
</reference>
<keyword evidence="2" id="KW-1185">Reference proteome</keyword>
<dbReference type="PANTHER" id="PTHR42716">
    <property type="entry name" value="L-ASPARTATE OXIDASE"/>
    <property type="match status" value="1"/>
</dbReference>
<evidence type="ECO:0000313" key="2">
    <source>
        <dbReference type="Proteomes" id="UP001157069"/>
    </source>
</evidence>
<sequence length="76" mass="8002">MTGVRVETCDVLIVGGGLGGVAAALGAARRGLRVLVTEETDWIGGQLTSQGFPRRASLDRAVRCDAQLSRGSRRHP</sequence>
<evidence type="ECO:0008006" key="3">
    <source>
        <dbReference type="Google" id="ProtNLM"/>
    </source>
</evidence>
<dbReference type="EMBL" id="BSVA01000001">
    <property type="protein sequence ID" value="GMA90348.1"/>
    <property type="molecule type" value="Genomic_DNA"/>
</dbReference>
<organism evidence="1 2">
    <name type="scientific">Homoserinibacter gongjuensis</name>
    <dbReference type="NCBI Taxonomy" id="1162968"/>
    <lineage>
        <taxon>Bacteria</taxon>
        <taxon>Bacillati</taxon>
        <taxon>Actinomycetota</taxon>
        <taxon>Actinomycetes</taxon>
        <taxon>Micrococcales</taxon>
        <taxon>Microbacteriaceae</taxon>
        <taxon>Homoserinibacter</taxon>
    </lineage>
</organism>
<dbReference type="Gene3D" id="3.50.50.60">
    <property type="entry name" value="FAD/NAD(P)-binding domain"/>
    <property type="match status" value="1"/>
</dbReference>
<dbReference type="SUPFAM" id="SSF51905">
    <property type="entry name" value="FAD/NAD(P)-binding domain"/>
    <property type="match status" value="1"/>
</dbReference>
<protein>
    <recommendedName>
        <fullName evidence="3">FAD-dependent oxidoreductase</fullName>
    </recommendedName>
</protein>
<dbReference type="InterPro" id="IPR005288">
    <property type="entry name" value="NadB"/>
</dbReference>
<gene>
    <name evidence="1" type="ORF">GCM10025869_08770</name>
</gene>
<dbReference type="Pfam" id="PF12831">
    <property type="entry name" value="FAD_oxidored"/>
    <property type="match status" value="1"/>
</dbReference>
<accession>A0ABQ6JSH1</accession>
<dbReference type="Proteomes" id="UP001157069">
    <property type="component" value="Unassembled WGS sequence"/>
</dbReference>
<comment type="caution">
    <text evidence="1">The sequence shown here is derived from an EMBL/GenBank/DDBJ whole genome shotgun (WGS) entry which is preliminary data.</text>
</comment>
<dbReference type="PANTHER" id="PTHR42716:SF1">
    <property type="entry name" value="SLL0471 PROTEIN"/>
    <property type="match status" value="1"/>
</dbReference>